<feature type="non-terminal residue" evidence="1">
    <location>
        <position position="9"/>
    </location>
</feature>
<protein>
    <submittedName>
        <fullName evidence="1">Uncharacterized protein</fullName>
    </submittedName>
</protein>
<evidence type="ECO:0000313" key="2">
    <source>
        <dbReference type="Proteomes" id="UP000008367"/>
    </source>
</evidence>
<reference evidence="1 2" key="1">
    <citation type="submission" date="2012-10" db="EMBL/GenBank/DDBJ databases">
        <title>Genome sequence of Vibrio Cholerae HENC-02.</title>
        <authorList>
            <person name="Eppinger M."/>
            <person name="Hasan N.A."/>
            <person name="Sengamalay N."/>
            <person name="Hine E."/>
            <person name="Su Q."/>
            <person name="Daugherty S.C."/>
            <person name="Young S."/>
            <person name="Sadzewicz L."/>
            <person name="Tallon L."/>
            <person name="Cebula T.A."/>
            <person name="Ravel J."/>
            <person name="Colwell R.R."/>
        </authorList>
    </citation>
    <scope>NUCLEOTIDE SEQUENCE [LARGE SCALE GENOMIC DNA]</scope>
    <source>
        <strain evidence="1 2">HENC-02</strain>
    </source>
</reference>
<proteinExistence type="predicted"/>
<dbReference type="EMBL" id="AJSR01001382">
    <property type="protein sequence ID" value="EKM31019.1"/>
    <property type="molecule type" value="Genomic_DNA"/>
</dbReference>
<comment type="caution">
    <text evidence="1">The sequence shown here is derived from an EMBL/GenBank/DDBJ whole genome shotgun (WGS) entry which is preliminary data.</text>
</comment>
<sequence>MPFPTRLLK</sequence>
<name>A0A454CX99_VIBHA</name>
<dbReference type="Proteomes" id="UP000008367">
    <property type="component" value="Unassembled WGS sequence"/>
</dbReference>
<accession>A0A454CX99</accession>
<evidence type="ECO:0000313" key="1">
    <source>
        <dbReference type="EMBL" id="EKM31019.1"/>
    </source>
</evidence>
<organism evidence="1 2">
    <name type="scientific">Vibrio harveyi</name>
    <name type="common">Beneckea harveyi</name>
    <dbReference type="NCBI Taxonomy" id="669"/>
    <lineage>
        <taxon>Bacteria</taxon>
        <taxon>Pseudomonadati</taxon>
        <taxon>Pseudomonadota</taxon>
        <taxon>Gammaproteobacteria</taxon>
        <taxon>Vibrionales</taxon>
        <taxon>Vibrionaceae</taxon>
        <taxon>Vibrio</taxon>
    </lineage>
</organism>
<gene>
    <name evidence="1" type="ORF">VCHENC02_3298A</name>
</gene>